<organism evidence="2 3">
    <name type="scientific">Saccharopolyspora gregorii</name>
    <dbReference type="NCBI Taxonomy" id="33914"/>
    <lineage>
        <taxon>Bacteria</taxon>
        <taxon>Bacillati</taxon>
        <taxon>Actinomycetota</taxon>
        <taxon>Actinomycetes</taxon>
        <taxon>Pseudonocardiales</taxon>
        <taxon>Pseudonocardiaceae</taxon>
        <taxon>Saccharopolyspora</taxon>
    </lineage>
</organism>
<feature type="region of interest" description="Disordered" evidence="1">
    <location>
        <begin position="117"/>
        <end position="139"/>
    </location>
</feature>
<reference evidence="3" key="1">
    <citation type="journal article" date="2019" name="Int. J. Syst. Evol. Microbiol.">
        <title>The Global Catalogue of Microorganisms (GCM) 10K type strain sequencing project: providing services to taxonomists for standard genome sequencing and annotation.</title>
        <authorList>
            <consortium name="The Broad Institute Genomics Platform"/>
            <consortium name="The Broad Institute Genome Sequencing Center for Infectious Disease"/>
            <person name="Wu L."/>
            <person name="Ma J."/>
        </authorList>
    </citation>
    <scope>NUCLEOTIDE SEQUENCE [LARGE SCALE GENOMIC DNA]</scope>
    <source>
        <strain evidence="3">JCM 9687</strain>
    </source>
</reference>
<evidence type="ECO:0000256" key="1">
    <source>
        <dbReference type="SAM" id="MobiDB-lite"/>
    </source>
</evidence>
<protein>
    <submittedName>
        <fullName evidence="2">Uncharacterized protein</fullName>
    </submittedName>
</protein>
<comment type="caution">
    <text evidence="2">The sequence shown here is derived from an EMBL/GenBank/DDBJ whole genome shotgun (WGS) entry which is preliminary data.</text>
</comment>
<dbReference type="Proteomes" id="UP001500483">
    <property type="component" value="Unassembled WGS sequence"/>
</dbReference>
<proteinExistence type="predicted"/>
<name>A0ABP6RX58_9PSEU</name>
<evidence type="ECO:0000313" key="2">
    <source>
        <dbReference type="EMBL" id="GAA3362438.1"/>
    </source>
</evidence>
<keyword evidence="3" id="KW-1185">Reference proteome</keyword>
<evidence type="ECO:0000313" key="3">
    <source>
        <dbReference type="Proteomes" id="UP001500483"/>
    </source>
</evidence>
<sequence length="139" mass="15148">MADQVRGTASAAEAQVRASAAAVGSLRQDVAAGRLRLDPVAGQEIQHMLAEQVDQVQNWLKRATDLGRRAPLGRNPVGQAVAAKLADHGTGDGDSFTGVLQQYRQVLEDTREAVEDAMRRSRADDERAEEEFRRIGQQL</sequence>
<dbReference type="EMBL" id="BAAAYK010000038">
    <property type="protein sequence ID" value="GAA3362438.1"/>
    <property type="molecule type" value="Genomic_DNA"/>
</dbReference>
<accession>A0ABP6RX58</accession>
<gene>
    <name evidence="2" type="ORF">GCM10020366_50370</name>
</gene>